<evidence type="ECO:0000256" key="1">
    <source>
        <dbReference type="SAM" id="MobiDB-lite"/>
    </source>
</evidence>
<reference evidence="2 3" key="1">
    <citation type="submission" date="2024-04" db="EMBL/GenBank/DDBJ databases">
        <title>Phyllosticta paracitricarpa is synonymous to the EU quarantine fungus P. citricarpa based on phylogenomic analyses.</title>
        <authorList>
            <consortium name="Lawrence Berkeley National Laboratory"/>
            <person name="Van ingen-buijs V.A."/>
            <person name="Van westerhoven A.C."/>
            <person name="Haridas S."/>
            <person name="Skiadas P."/>
            <person name="Martin F."/>
            <person name="Groenewald J.Z."/>
            <person name="Crous P.W."/>
            <person name="Seidl M.F."/>
        </authorList>
    </citation>
    <scope>NUCLEOTIDE SEQUENCE [LARGE SCALE GENOMIC DNA]</scope>
    <source>
        <strain evidence="2 3">CPC 17464</strain>
    </source>
</reference>
<feature type="region of interest" description="Disordered" evidence="1">
    <location>
        <begin position="162"/>
        <end position="181"/>
    </location>
</feature>
<feature type="region of interest" description="Disordered" evidence="1">
    <location>
        <begin position="206"/>
        <end position="242"/>
    </location>
</feature>
<keyword evidence="3" id="KW-1185">Reference proteome</keyword>
<evidence type="ECO:0000313" key="2">
    <source>
        <dbReference type="EMBL" id="KAK7531946.1"/>
    </source>
</evidence>
<accession>A0ABR1LBW6</accession>
<dbReference type="RefSeq" id="XP_066651616.1">
    <property type="nucleotide sequence ID" value="XM_066798384.1"/>
</dbReference>
<evidence type="ECO:0000313" key="3">
    <source>
        <dbReference type="Proteomes" id="UP001360953"/>
    </source>
</evidence>
<dbReference type="Proteomes" id="UP001360953">
    <property type="component" value="Unassembled WGS sequence"/>
</dbReference>
<sequence>MASPSPKLTMANVGGILASWEQQADAVMAAELAVDQQDKKPMSRLRAFLRKHNPFQSRTPKSKSQSPYSSSGSAATDMVDSASLLIAPRARRYIRTPPWPTYTSSTPSSPATPPFLSMFPAAPSPAFDSPASSSPAFHSPASTTSASSIPADFFSLPDAGGMPNFYGGSDSPPQAAGPSGPVPVQCDDNNTIGLGIFPMPTTTRIRRKPVPRRPSFPDPKTVPPSLLPAFGTRCPDWDSPLDSPRISKWDGRWDDASDQCPPLLGGFVSIA</sequence>
<feature type="region of interest" description="Disordered" evidence="1">
    <location>
        <begin position="96"/>
        <end position="117"/>
    </location>
</feature>
<feature type="compositionally biased region" description="Pro residues" evidence="1">
    <location>
        <begin position="212"/>
        <end position="226"/>
    </location>
</feature>
<dbReference type="EMBL" id="JBBPEH010000011">
    <property type="protein sequence ID" value="KAK7531946.1"/>
    <property type="molecule type" value="Genomic_DNA"/>
</dbReference>
<feature type="compositionally biased region" description="Low complexity" evidence="1">
    <location>
        <begin position="101"/>
        <end position="117"/>
    </location>
</feature>
<feature type="region of interest" description="Disordered" evidence="1">
    <location>
        <begin position="43"/>
        <end position="76"/>
    </location>
</feature>
<organism evidence="2 3">
    <name type="scientific">Phyllosticta citribraziliensis</name>
    <dbReference type="NCBI Taxonomy" id="989973"/>
    <lineage>
        <taxon>Eukaryota</taxon>
        <taxon>Fungi</taxon>
        <taxon>Dikarya</taxon>
        <taxon>Ascomycota</taxon>
        <taxon>Pezizomycotina</taxon>
        <taxon>Dothideomycetes</taxon>
        <taxon>Dothideomycetes incertae sedis</taxon>
        <taxon>Botryosphaeriales</taxon>
        <taxon>Phyllostictaceae</taxon>
        <taxon>Phyllosticta</taxon>
    </lineage>
</organism>
<gene>
    <name evidence="2" type="ORF">J3D65DRAFT_605918</name>
</gene>
<dbReference type="GeneID" id="92031290"/>
<feature type="compositionally biased region" description="Low complexity" evidence="1">
    <location>
        <begin position="62"/>
        <end position="73"/>
    </location>
</feature>
<comment type="caution">
    <text evidence="2">The sequence shown here is derived from an EMBL/GenBank/DDBJ whole genome shotgun (WGS) entry which is preliminary data.</text>
</comment>
<feature type="region of interest" description="Disordered" evidence="1">
    <location>
        <begin position="127"/>
        <end position="146"/>
    </location>
</feature>
<proteinExistence type="predicted"/>
<name>A0ABR1LBW6_9PEZI</name>
<protein>
    <submittedName>
        <fullName evidence="2">Uncharacterized protein</fullName>
    </submittedName>
</protein>